<feature type="region of interest" description="Disordered" evidence="1">
    <location>
        <begin position="499"/>
        <end position="545"/>
    </location>
</feature>
<dbReference type="EMBL" id="CZBV01000001">
    <property type="protein sequence ID" value="CUQ80362.1"/>
    <property type="molecule type" value="Genomic_DNA"/>
</dbReference>
<dbReference type="Pfam" id="PF05136">
    <property type="entry name" value="Phage_portal_2"/>
    <property type="match status" value="1"/>
</dbReference>
<feature type="compositionally biased region" description="Polar residues" evidence="1">
    <location>
        <begin position="509"/>
        <end position="518"/>
    </location>
</feature>
<dbReference type="Proteomes" id="UP000095780">
    <property type="component" value="Unassembled WGS sequence"/>
</dbReference>
<evidence type="ECO:0000313" key="2">
    <source>
        <dbReference type="EMBL" id="CUQ80362.1"/>
    </source>
</evidence>
<proteinExistence type="predicted"/>
<name>A0A174Z327_9FIRM</name>
<reference evidence="2 3" key="1">
    <citation type="submission" date="2015-09" db="EMBL/GenBank/DDBJ databases">
        <authorList>
            <consortium name="Pathogen Informatics"/>
        </authorList>
    </citation>
    <scope>NUCLEOTIDE SEQUENCE [LARGE SCALE GENOMIC DNA]</scope>
    <source>
        <strain evidence="2 3">2789STDY5834878</strain>
    </source>
</reference>
<organism evidence="2 3">
    <name type="scientific">Lachnospira eligens</name>
    <dbReference type="NCBI Taxonomy" id="39485"/>
    <lineage>
        <taxon>Bacteria</taxon>
        <taxon>Bacillati</taxon>
        <taxon>Bacillota</taxon>
        <taxon>Clostridia</taxon>
        <taxon>Lachnospirales</taxon>
        <taxon>Lachnospiraceae</taxon>
        <taxon>Lachnospira</taxon>
    </lineage>
</organism>
<protein>
    <submittedName>
        <fullName evidence="2">Phage portal protein, lambda family</fullName>
    </submittedName>
</protein>
<dbReference type="GO" id="GO:0019068">
    <property type="term" value="P:virion assembly"/>
    <property type="evidence" value="ECO:0007669"/>
    <property type="project" value="InterPro"/>
</dbReference>
<sequence>MGIAAGIDKAIAVIAPQAALKRTVARQKMQILDSGYGNYGASVTKKSLAGWLHAGGSSREDIEDNVSVLRQRTRDLYMGVPLANGAVKTMRTNIVGRGLRLKSTIDAETLGISPEERRNLEKKIEKEWSIWAESNDCDMSRIDNFYELQQLAFMNWLISGDCLAVLPVKPRINQPYDLRVQLIEADRLCSPDNCDTIDNKIVGGVEVDKSGEVIAYHIANHHPLSYAYNDISWQRVEAYGQKTGRRNVLHMMNRERIGQRRGVPFLAPVIESLKQLGRYTDAELVAAVVSGMFTIFIEKADASAEDAIGSMLPEEVQVDTEDESTIELAPGAVIDLNEGEKAHDTNPGRPNANFGGFVEAICQQIGAALEIPYELLVKRFNSSYTASKGALEEAWKMFNMYRDWLSTDFCQPVYEEWLTEAVAKGRIKAPGFFTDPAIRKAYCGAKWNGPAKGMLDPVKEVTAAEKRVSNGFSTRSDEAMQMTGSNFYNNVEQLKHEEKELKEVKKIANGTTNKQNTPAEPADNAGNEPAAGQQNTGQSLRGDDK</sequence>
<evidence type="ECO:0000256" key="1">
    <source>
        <dbReference type="SAM" id="MobiDB-lite"/>
    </source>
</evidence>
<dbReference type="InterPro" id="IPR006429">
    <property type="entry name" value="Phage_lambda_portal"/>
</dbReference>
<dbReference type="RefSeq" id="WP_055285901.1">
    <property type="nucleotide sequence ID" value="NZ_CABIXW010000001.1"/>
</dbReference>
<dbReference type="NCBIfam" id="TIGR01539">
    <property type="entry name" value="portal_lambda"/>
    <property type="match status" value="1"/>
</dbReference>
<accession>A0A174Z327</accession>
<evidence type="ECO:0000313" key="3">
    <source>
        <dbReference type="Proteomes" id="UP000095780"/>
    </source>
</evidence>
<gene>
    <name evidence="2" type="ORF">ERS852492_00472</name>
</gene>
<dbReference type="GO" id="GO:0005198">
    <property type="term" value="F:structural molecule activity"/>
    <property type="evidence" value="ECO:0007669"/>
    <property type="project" value="InterPro"/>
</dbReference>
<dbReference type="AlphaFoldDB" id="A0A174Z327"/>